<accession>A0ABQ3B112</accession>
<proteinExistence type="predicted"/>
<gene>
    <name evidence="2" type="ORF">GCM10011613_18780</name>
</gene>
<evidence type="ECO:0000313" key="2">
    <source>
        <dbReference type="EMBL" id="GGY73767.1"/>
    </source>
</evidence>
<comment type="caution">
    <text evidence="2">The sequence shown here is derived from an EMBL/GenBank/DDBJ whole genome shotgun (WGS) entry which is preliminary data.</text>
</comment>
<dbReference type="EMBL" id="BMYZ01000001">
    <property type="protein sequence ID" value="GGY73767.1"/>
    <property type="molecule type" value="Genomic_DNA"/>
</dbReference>
<dbReference type="InterPro" id="IPR029068">
    <property type="entry name" value="Glyas_Bleomycin-R_OHBP_Dase"/>
</dbReference>
<feature type="domain" description="Glyoxalase/fosfomycin resistance/dioxygenase" evidence="1">
    <location>
        <begin position="27"/>
        <end position="139"/>
    </location>
</feature>
<name>A0ABQ3B112_9GAMM</name>
<dbReference type="InterPro" id="IPR004360">
    <property type="entry name" value="Glyas_Fos-R_dOase_dom"/>
</dbReference>
<dbReference type="CDD" id="cd06587">
    <property type="entry name" value="VOC"/>
    <property type="match status" value="1"/>
</dbReference>
<protein>
    <recommendedName>
        <fullName evidence="1">Glyoxalase/fosfomycin resistance/dioxygenase domain-containing protein</fullName>
    </recommendedName>
</protein>
<evidence type="ECO:0000259" key="1">
    <source>
        <dbReference type="Pfam" id="PF00903"/>
    </source>
</evidence>
<keyword evidence="3" id="KW-1185">Reference proteome</keyword>
<sequence>MFLSAKGKQQAQRGYGDEINMKLAPLLCVHDVQSSSLWYQQLLGCTSGHGGDEYERLNVNGELILQLHKWDTKHNHGPLGDAQLRPYGNGVLLWFELNDFHAAVTRASAMEVKVLKQPHLSENENWEYWLCDPDGYTIVLTSPLPQHTS</sequence>
<dbReference type="Gene3D" id="3.10.180.10">
    <property type="entry name" value="2,3-Dihydroxybiphenyl 1,2-Dioxygenase, domain 1"/>
    <property type="match status" value="1"/>
</dbReference>
<dbReference type="Proteomes" id="UP000619761">
    <property type="component" value="Unassembled WGS sequence"/>
</dbReference>
<evidence type="ECO:0000313" key="3">
    <source>
        <dbReference type="Proteomes" id="UP000619761"/>
    </source>
</evidence>
<reference evidence="3" key="1">
    <citation type="journal article" date="2019" name="Int. J. Syst. Evol. Microbiol.">
        <title>The Global Catalogue of Microorganisms (GCM) 10K type strain sequencing project: providing services to taxonomists for standard genome sequencing and annotation.</title>
        <authorList>
            <consortium name="The Broad Institute Genomics Platform"/>
            <consortium name="The Broad Institute Genome Sequencing Center for Infectious Disease"/>
            <person name="Wu L."/>
            <person name="Ma J."/>
        </authorList>
    </citation>
    <scope>NUCLEOTIDE SEQUENCE [LARGE SCALE GENOMIC DNA]</scope>
    <source>
        <strain evidence="3">KCTC 32239</strain>
    </source>
</reference>
<dbReference type="Pfam" id="PF00903">
    <property type="entry name" value="Glyoxalase"/>
    <property type="match status" value="1"/>
</dbReference>
<organism evidence="2 3">
    <name type="scientific">Cellvibrio zantedeschiae</name>
    <dbReference type="NCBI Taxonomy" id="1237077"/>
    <lineage>
        <taxon>Bacteria</taxon>
        <taxon>Pseudomonadati</taxon>
        <taxon>Pseudomonadota</taxon>
        <taxon>Gammaproteobacteria</taxon>
        <taxon>Cellvibrionales</taxon>
        <taxon>Cellvibrionaceae</taxon>
        <taxon>Cellvibrio</taxon>
    </lineage>
</organism>
<dbReference type="SUPFAM" id="SSF54593">
    <property type="entry name" value="Glyoxalase/Bleomycin resistance protein/Dihydroxybiphenyl dioxygenase"/>
    <property type="match status" value="1"/>
</dbReference>